<reference evidence="1 2" key="1">
    <citation type="submission" date="2020-03" db="EMBL/GenBank/DDBJ databases">
        <title>Sphingomonas sp. nov., isolated from fish.</title>
        <authorList>
            <person name="Hyun D.-W."/>
            <person name="Bae J.-W."/>
        </authorList>
    </citation>
    <scope>NUCLEOTIDE SEQUENCE [LARGE SCALE GENOMIC DNA]</scope>
    <source>
        <strain evidence="1 2">HDW15C</strain>
    </source>
</reference>
<proteinExistence type="predicted"/>
<dbReference type="EMBL" id="CP049871">
    <property type="protein sequence ID" value="QIL02092.1"/>
    <property type="molecule type" value="Genomic_DNA"/>
</dbReference>
<dbReference type="RefSeq" id="WP_166093368.1">
    <property type="nucleotide sequence ID" value="NZ_CP049871.1"/>
</dbReference>
<dbReference type="PANTHER" id="PTHR36302">
    <property type="entry name" value="BLR7088 PROTEIN"/>
    <property type="match status" value="1"/>
</dbReference>
<dbReference type="KEGG" id="ssin:G7078_04340"/>
<dbReference type="InterPro" id="IPR007410">
    <property type="entry name" value="LpqE-like"/>
</dbReference>
<organism evidence="1 2">
    <name type="scientific">Sphingomonas sinipercae</name>
    <dbReference type="NCBI Taxonomy" id="2714944"/>
    <lineage>
        <taxon>Bacteria</taxon>
        <taxon>Pseudomonadati</taxon>
        <taxon>Pseudomonadota</taxon>
        <taxon>Alphaproteobacteria</taxon>
        <taxon>Sphingomonadales</taxon>
        <taxon>Sphingomonadaceae</taxon>
        <taxon>Sphingomonas</taxon>
    </lineage>
</organism>
<name>A0A6G7ZMD9_9SPHN</name>
<evidence type="ECO:0000313" key="2">
    <source>
        <dbReference type="Proteomes" id="UP000502502"/>
    </source>
</evidence>
<dbReference type="SUPFAM" id="SSF110087">
    <property type="entry name" value="DR1885-like metal-binding protein"/>
    <property type="match status" value="1"/>
</dbReference>
<keyword evidence="2" id="KW-1185">Reference proteome</keyword>
<evidence type="ECO:0000313" key="1">
    <source>
        <dbReference type="EMBL" id="QIL02092.1"/>
    </source>
</evidence>
<dbReference type="AlphaFoldDB" id="A0A6G7ZMD9"/>
<dbReference type="InterPro" id="IPR036182">
    <property type="entry name" value="PCuAC_sf"/>
</dbReference>
<dbReference type="Gene3D" id="2.60.40.1890">
    <property type="entry name" value="PCu(A)C copper chaperone"/>
    <property type="match status" value="1"/>
</dbReference>
<accession>A0A6G7ZMD9</accession>
<sequence length="138" mass="14447">MLLFLLASCSAPDAAPEIEVRDAWVRATQDGQASTAAYLTLTNRGGADALVEVAASDGAASMHSTSMAGGIMRMRPLARVELQHGATAQFRPGGDHIMITGLKQPLTIGQPFTLRLRFERGAELSIALPVKDAAGAAM</sequence>
<gene>
    <name evidence="1" type="ORF">G7078_04340</name>
</gene>
<dbReference type="Pfam" id="PF04314">
    <property type="entry name" value="PCuAC"/>
    <property type="match status" value="1"/>
</dbReference>
<protein>
    <submittedName>
        <fullName evidence="1">Copper chaperone PCu(A)C</fullName>
    </submittedName>
</protein>
<dbReference type="Proteomes" id="UP000502502">
    <property type="component" value="Chromosome"/>
</dbReference>
<dbReference type="PANTHER" id="PTHR36302:SF1">
    <property type="entry name" value="COPPER CHAPERONE PCU(A)C"/>
    <property type="match status" value="1"/>
</dbReference>
<dbReference type="InterPro" id="IPR058248">
    <property type="entry name" value="Lxx211020-like"/>
</dbReference>